<sequence length="466" mass="52188">MKKSLTPFLLLAAGLLCDNGYASEARWVHGSWVNVRAKPEANAEVLTHLVANTQVQMDAAASSAKFCAITWGEGQHGFIACNLLGDKALRVENFVDSNNRTGDSTNYFPARSFWIGPSLKRLQDAGSYFQETMLSPQQKALETVDSNFVWEKRPALKRYPIPEFEAMKQRMMAGIIEPASPYFQPPSPWEELLKLAKSEELPSPKVAEATASLHSSLFYPGVLVMLRQLDLPAAAPSYFKSLDELGRPSAGPEEISRQYQMPYAIKPVSGPYWNEYEPAGNYVIGWWDLGKTDVFLQKPVIKNLLMLDGRVKSKNSDLKYSLGVDNCKQGFRFIESEDQPEPVKSLAQRRLESLHARTKEEALLYFYTPGQLPTLQGQAKVTTQAPVKLQYDSKAKSNTHEHFSQASITSIDLDNDGVADFVIAEAWHRGIMLASAVHQPAYRMIFVNAGGRWYLFDIDQYLICGC</sequence>
<dbReference type="Gene3D" id="2.30.30.40">
    <property type="entry name" value="SH3 Domains"/>
    <property type="match status" value="1"/>
</dbReference>
<reference evidence="1 2" key="1">
    <citation type="submission" date="2018-05" db="EMBL/GenBank/DDBJ databases">
        <title>Genomic Encyclopedia of Type Strains, Phase IV (KMG-IV): sequencing the most valuable type-strain genomes for metagenomic binning, comparative biology and taxonomic classification.</title>
        <authorList>
            <person name="Goeker M."/>
        </authorList>
    </citation>
    <scope>NUCLEOTIDE SEQUENCE [LARGE SCALE GENOMIC DNA]</scope>
    <source>
        <strain evidence="1 2">DSM 19792</strain>
    </source>
</reference>
<dbReference type="RefSeq" id="WP_110254499.1">
    <property type="nucleotide sequence ID" value="NZ_QJKB01000002.1"/>
</dbReference>
<dbReference type="OrthoDB" id="8771863at2"/>
<evidence type="ECO:0008006" key="3">
    <source>
        <dbReference type="Google" id="ProtNLM"/>
    </source>
</evidence>
<accession>A0A318J7F7</accession>
<gene>
    <name evidence="1" type="ORF">DFR42_102231</name>
</gene>
<dbReference type="Proteomes" id="UP000247792">
    <property type="component" value="Unassembled WGS sequence"/>
</dbReference>
<comment type="caution">
    <text evidence="1">The sequence shown here is derived from an EMBL/GenBank/DDBJ whole genome shotgun (WGS) entry which is preliminary data.</text>
</comment>
<dbReference type="AlphaFoldDB" id="A0A318J7F7"/>
<evidence type="ECO:0000313" key="1">
    <source>
        <dbReference type="EMBL" id="PXX45019.1"/>
    </source>
</evidence>
<protein>
    <recommendedName>
        <fullName evidence="3">SH3 domain-containing protein</fullName>
    </recommendedName>
</protein>
<proteinExistence type="predicted"/>
<name>A0A318J7F7_9BURK</name>
<organism evidence="1 2">
    <name type="scientific">Undibacterium pigrum</name>
    <dbReference type="NCBI Taxonomy" id="401470"/>
    <lineage>
        <taxon>Bacteria</taxon>
        <taxon>Pseudomonadati</taxon>
        <taxon>Pseudomonadota</taxon>
        <taxon>Betaproteobacteria</taxon>
        <taxon>Burkholderiales</taxon>
        <taxon>Oxalobacteraceae</taxon>
        <taxon>Undibacterium</taxon>
    </lineage>
</organism>
<keyword evidence="2" id="KW-1185">Reference proteome</keyword>
<evidence type="ECO:0000313" key="2">
    <source>
        <dbReference type="Proteomes" id="UP000247792"/>
    </source>
</evidence>
<dbReference type="EMBL" id="QJKB01000002">
    <property type="protein sequence ID" value="PXX45019.1"/>
    <property type="molecule type" value="Genomic_DNA"/>
</dbReference>